<reference evidence="2" key="1">
    <citation type="submission" date="2017-02" db="EMBL/GenBank/DDBJ databases">
        <authorList>
            <person name="Daims H."/>
        </authorList>
    </citation>
    <scope>NUCLEOTIDE SEQUENCE [LARGE SCALE GENOMIC DNA]</scope>
</reference>
<dbReference type="Gene3D" id="3.40.50.10640">
    <property type="entry name" value="SSO1389-like"/>
    <property type="match status" value="1"/>
</dbReference>
<dbReference type="NCBIfam" id="TIGR02549">
    <property type="entry name" value="CRISPR_DxTHG"/>
    <property type="match status" value="1"/>
</dbReference>
<organism evidence="1 2">
    <name type="scientific">Crenothrix polyspora</name>
    <dbReference type="NCBI Taxonomy" id="360316"/>
    <lineage>
        <taxon>Bacteria</taxon>
        <taxon>Pseudomonadati</taxon>
        <taxon>Pseudomonadota</taxon>
        <taxon>Gammaproteobacteria</taxon>
        <taxon>Methylococcales</taxon>
        <taxon>Crenotrichaceae</taxon>
        <taxon>Crenothrix</taxon>
    </lineage>
</organism>
<accession>A0A1R4H242</accession>
<gene>
    <name evidence="1" type="ORF">CRENPOLYSF2_1390018</name>
</gene>
<dbReference type="NCBIfam" id="TIGR02221">
    <property type="entry name" value="cas_TM1812"/>
    <property type="match status" value="1"/>
</dbReference>
<dbReference type="InterPro" id="IPR013383">
    <property type="entry name" value="CRISPR-assoc_prot_DxTHG_CS"/>
</dbReference>
<keyword evidence="2" id="KW-1185">Reference proteome</keyword>
<dbReference type="OrthoDB" id="5793884at2"/>
<protein>
    <recommendedName>
        <fullName evidence="3">CRISPR-associated protein, TM1812 family</fullName>
    </recommendedName>
</protein>
<dbReference type="SUPFAM" id="SSF160980">
    <property type="entry name" value="SSO1389-like"/>
    <property type="match status" value="1"/>
</dbReference>
<dbReference type="Proteomes" id="UP000195442">
    <property type="component" value="Unassembled WGS sequence"/>
</dbReference>
<dbReference type="InterPro" id="IPR011742">
    <property type="entry name" value="CRISPR-assoc_prot_TM1812"/>
</dbReference>
<dbReference type="EMBL" id="FUKJ01000045">
    <property type="protein sequence ID" value="SJM89909.1"/>
    <property type="molecule type" value="Genomic_DNA"/>
</dbReference>
<evidence type="ECO:0000313" key="2">
    <source>
        <dbReference type="Proteomes" id="UP000195442"/>
    </source>
</evidence>
<name>A0A1R4H242_9GAMM</name>
<dbReference type="AlphaFoldDB" id="A0A1R4H242"/>
<evidence type="ECO:0000313" key="1">
    <source>
        <dbReference type="EMBL" id="SJM89909.1"/>
    </source>
</evidence>
<proteinExistence type="predicted"/>
<dbReference type="CDD" id="cd09732">
    <property type="entry name" value="Csx1_III-U"/>
    <property type="match status" value="1"/>
</dbReference>
<evidence type="ECO:0008006" key="3">
    <source>
        <dbReference type="Google" id="ProtNLM"/>
    </source>
</evidence>
<sequence>MIGANRQNKFVGFGLLIVCFNTQQFIHRAYAMTHILISFLGKSPKKDGQYRQANYCFADGSQETARFFSFALNKHIQPERLVMLGTSGSMWDVLCDDNHDQWAALSEAVEDDSVTQAQLDDFAIPAGEALKVECQLKRIPYGDDITQQVEILQIMAAAIQSGDTVSLDLTHGLRHLPMLGLLSAMYLQTARDVSIKNIYYGALDRTKDDLTPVMQLNGLLNIAAWLNALDGFNKTGNLAPFSTLLQQDGMAQETAQCLEEAAFFENTLNIPNARAPLKKFTAATKNGLTGIGALFEDSLKDRIAWHKEDNLYLRQRSNACFYLQQGDYLRAAALGYEAYITWLVQQDKRVPRLDPQNYEHRQQIKESLKKNNDYKLLNNLRNALAHGTRSDMAEVQRALSSKDNLHAELSRLFNSLLPKELK</sequence>